<gene>
    <name evidence="3" type="ordered locus">Hoch_1804</name>
</gene>
<feature type="region of interest" description="Disordered" evidence="1">
    <location>
        <begin position="12"/>
        <end position="47"/>
    </location>
</feature>
<dbReference type="Proteomes" id="UP000001880">
    <property type="component" value="Chromosome"/>
</dbReference>
<dbReference type="OrthoDB" id="338827at2"/>
<dbReference type="EMBL" id="CP001804">
    <property type="protein sequence ID" value="ACY14352.1"/>
    <property type="molecule type" value="Genomic_DNA"/>
</dbReference>
<keyword evidence="4" id="KW-1185">Reference proteome</keyword>
<dbReference type="PANTHER" id="PTHR40469:SF2">
    <property type="entry name" value="GALACTOSE-BINDING DOMAIN-LIKE SUPERFAMILY PROTEIN"/>
    <property type="match status" value="1"/>
</dbReference>
<reference evidence="3 4" key="1">
    <citation type="journal article" date="2010" name="Stand. Genomic Sci.">
        <title>Complete genome sequence of Haliangium ochraceum type strain (SMP-2).</title>
        <authorList>
            <consortium name="US DOE Joint Genome Institute (JGI-PGF)"/>
            <person name="Ivanova N."/>
            <person name="Daum C."/>
            <person name="Lang E."/>
            <person name="Abt B."/>
            <person name="Kopitz M."/>
            <person name="Saunders E."/>
            <person name="Lapidus A."/>
            <person name="Lucas S."/>
            <person name="Glavina Del Rio T."/>
            <person name="Nolan M."/>
            <person name="Tice H."/>
            <person name="Copeland A."/>
            <person name="Cheng J.F."/>
            <person name="Chen F."/>
            <person name="Bruce D."/>
            <person name="Goodwin L."/>
            <person name="Pitluck S."/>
            <person name="Mavromatis K."/>
            <person name="Pati A."/>
            <person name="Mikhailova N."/>
            <person name="Chen A."/>
            <person name="Palaniappan K."/>
            <person name="Land M."/>
            <person name="Hauser L."/>
            <person name="Chang Y.J."/>
            <person name="Jeffries C.D."/>
            <person name="Detter J.C."/>
            <person name="Brettin T."/>
            <person name="Rohde M."/>
            <person name="Goker M."/>
            <person name="Bristow J."/>
            <person name="Markowitz V."/>
            <person name="Eisen J.A."/>
            <person name="Hugenholtz P."/>
            <person name="Kyrpides N.C."/>
            <person name="Klenk H.P."/>
        </authorList>
    </citation>
    <scope>NUCLEOTIDE SEQUENCE [LARGE SCALE GENOMIC DNA]</scope>
    <source>
        <strain evidence="4">DSM 14365 / CIP 107738 / JCM 11303 / AJ 13395 / SMP-2</strain>
    </source>
</reference>
<dbReference type="KEGG" id="hoh:Hoch_1804"/>
<dbReference type="SUPFAM" id="SSF52317">
    <property type="entry name" value="Class I glutamine amidotransferase-like"/>
    <property type="match status" value="1"/>
</dbReference>
<evidence type="ECO:0000313" key="4">
    <source>
        <dbReference type="Proteomes" id="UP000001880"/>
    </source>
</evidence>
<feature type="compositionally biased region" description="Gly residues" evidence="1">
    <location>
        <begin position="34"/>
        <end position="47"/>
    </location>
</feature>
<evidence type="ECO:0000259" key="2">
    <source>
        <dbReference type="Pfam" id="PF06283"/>
    </source>
</evidence>
<dbReference type="HOGENOM" id="CLU_057383_1_2_7"/>
<dbReference type="STRING" id="502025.Hoch_1804"/>
<dbReference type="InterPro" id="IPR029010">
    <property type="entry name" value="ThuA-like"/>
</dbReference>
<dbReference type="AlphaFoldDB" id="D0LXZ7"/>
<dbReference type="eggNOG" id="COG3828">
    <property type="taxonomic scope" value="Bacteria"/>
</dbReference>
<protein>
    <recommendedName>
        <fullName evidence="2">ThuA-like domain-containing protein</fullName>
    </recommendedName>
</protein>
<evidence type="ECO:0000313" key="3">
    <source>
        <dbReference type="EMBL" id="ACY14352.1"/>
    </source>
</evidence>
<feature type="domain" description="ThuA-like" evidence="2">
    <location>
        <begin position="57"/>
        <end position="272"/>
    </location>
</feature>
<name>D0LXZ7_HALO1</name>
<evidence type="ECO:0000256" key="1">
    <source>
        <dbReference type="SAM" id="MobiDB-lite"/>
    </source>
</evidence>
<proteinExistence type="predicted"/>
<sequence>MGALLLGLASGCGTSGSGQTPDGGGDPPGDAGPPDGGGGGADDGGAGAIDGGGDGLRVLVFSRSLGYRHASIADGVAMFGRLALARGWEVTFTEDEEAQTWFRDEPLSNFDVVVWLNTSGNVLDALQEAAFERYIAAGNGFVGIHAASDTEYDWPFYQRLLGAHFDSHPPIQAAELVVEKSDHPATAFLDGTWTHTDEWYNFSQNPRAVGATVLLSLDESSYEGGAMEGDHPIAWGHELEGGRAFYTGLGHTSETYTVPEFEAHITGAVEWAGKRR</sequence>
<accession>D0LXZ7</accession>
<dbReference type="Gene3D" id="3.40.50.880">
    <property type="match status" value="1"/>
</dbReference>
<dbReference type="Pfam" id="PF06283">
    <property type="entry name" value="ThuA"/>
    <property type="match status" value="1"/>
</dbReference>
<dbReference type="PANTHER" id="PTHR40469">
    <property type="entry name" value="SECRETED GLYCOSYL HYDROLASE"/>
    <property type="match status" value="1"/>
</dbReference>
<dbReference type="InterPro" id="IPR029062">
    <property type="entry name" value="Class_I_gatase-like"/>
</dbReference>
<feature type="compositionally biased region" description="Gly residues" evidence="1">
    <location>
        <begin position="13"/>
        <end position="27"/>
    </location>
</feature>
<organism evidence="3 4">
    <name type="scientific">Haliangium ochraceum (strain DSM 14365 / JCM 11303 / SMP-2)</name>
    <dbReference type="NCBI Taxonomy" id="502025"/>
    <lineage>
        <taxon>Bacteria</taxon>
        <taxon>Pseudomonadati</taxon>
        <taxon>Myxococcota</taxon>
        <taxon>Polyangia</taxon>
        <taxon>Haliangiales</taxon>
        <taxon>Kofleriaceae</taxon>
        <taxon>Haliangium</taxon>
    </lineage>
</organism>